<organism evidence="2 3">
    <name type="scientific">Podospora fimiseda</name>
    <dbReference type="NCBI Taxonomy" id="252190"/>
    <lineage>
        <taxon>Eukaryota</taxon>
        <taxon>Fungi</taxon>
        <taxon>Dikarya</taxon>
        <taxon>Ascomycota</taxon>
        <taxon>Pezizomycotina</taxon>
        <taxon>Sordariomycetes</taxon>
        <taxon>Sordariomycetidae</taxon>
        <taxon>Sordariales</taxon>
        <taxon>Podosporaceae</taxon>
        <taxon>Podospora</taxon>
    </lineage>
</organism>
<protein>
    <submittedName>
        <fullName evidence="2">Uncharacterized protein</fullName>
    </submittedName>
</protein>
<feature type="compositionally biased region" description="Polar residues" evidence="1">
    <location>
        <begin position="69"/>
        <end position="83"/>
    </location>
</feature>
<reference evidence="2" key="1">
    <citation type="journal article" date="2023" name="Mol. Phylogenet. Evol.">
        <title>Genome-scale phylogeny and comparative genomics of the fungal order Sordariales.</title>
        <authorList>
            <person name="Hensen N."/>
            <person name="Bonometti L."/>
            <person name="Westerberg I."/>
            <person name="Brannstrom I.O."/>
            <person name="Guillou S."/>
            <person name="Cros-Aarteil S."/>
            <person name="Calhoun S."/>
            <person name="Haridas S."/>
            <person name="Kuo A."/>
            <person name="Mondo S."/>
            <person name="Pangilinan J."/>
            <person name="Riley R."/>
            <person name="LaButti K."/>
            <person name="Andreopoulos B."/>
            <person name="Lipzen A."/>
            <person name="Chen C."/>
            <person name="Yan M."/>
            <person name="Daum C."/>
            <person name="Ng V."/>
            <person name="Clum A."/>
            <person name="Steindorff A."/>
            <person name="Ohm R.A."/>
            <person name="Martin F."/>
            <person name="Silar P."/>
            <person name="Natvig D.O."/>
            <person name="Lalanne C."/>
            <person name="Gautier V."/>
            <person name="Ament-Velasquez S.L."/>
            <person name="Kruys A."/>
            <person name="Hutchinson M.I."/>
            <person name="Powell A.J."/>
            <person name="Barry K."/>
            <person name="Miller A.N."/>
            <person name="Grigoriev I.V."/>
            <person name="Debuchy R."/>
            <person name="Gladieux P."/>
            <person name="Hiltunen Thoren M."/>
            <person name="Johannesson H."/>
        </authorList>
    </citation>
    <scope>NUCLEOTIDE SEQUENCE</scope>
    <source>
        <strain evidence="2">CBS 990.96</strain>
    </source>
</reference>
<dbReference type="AlphaFoldDB" id="A0AAN7GSB7"/>
<comment type="caution">
    <text evidence="2">The sequence shown here is derived from an EMBL/GenBank/DDBJ whole genome shotgun (WGS) entry which is preliminary data.</text>
</comment>
<name>A0AAN7GSB7_9PEZI</name>
<evidence type="ECO:0000313" key="2">
    <source>
        <dbReference type="EMBL" id="KAK4225826.1"/>
    </source>
</evidence>
<feature type="compositionally biased region" description="Basic and acidic residues" evidence="1">
    <location>
        <begin position="50"/>
        <end position="66"/>
    </location>
</feature>
<evidence type="ECO:0000256" key="1">
    <source>
        <dbReference type="SAM" id="MobiDB-lite"/>
    </source>
</evidence>
<feature type="compositionally biased region" description="Basic and acidic residues" evidence="1">
    <location>
        <begin position="86"/>
        <end position="102"/>
    </location>
</feature>
<reference evidence="2" key="2">
    <citation type="submission" date="2023-05" db="EMBL/GenBank/DDBJ databases">
        <authorList>
            <consortium name="Lawrence Berkeley National Laboratory"/>
            <person name="Steindorff A."/>
            <person name="Hensen N."/>
            <person name="Bonometti L."/>
            <person name="Westerberg I."/>
            <person name="Brannstrom I.O."/>
            <person name="Guillou S."/>
            <person name="Cros-Aarteil S."/>
            <person name="Calhoun S."/>
            <person name="Haridas S."/>
            <person name="Kuo A."/>
            <person name="Mondo S."/>
            <person name="Pangilinan J."/>
            <person name="Riley R."/>
            <person name="Labutti K."/>
            <person name="Andreopoulos B."/>
            <person name="Lipzen A."/>
            <person name="Chen C."/>
            <person name="Yanf M."/>
            <person name="Daum C."/>
            <person name="Ng V."/>
            <person name="Clum A."/>
            <person name="Ohm R."/>
            <person name="Martin F."/>
            <person name="Silar P."/>
            <person name="Natvig D."/>
            <person name="Lalanne C."/>
            <person name="Gautier V."/>
            <person name="Ament-Velasquez S.L."/>
            <person name="Kruys A."/>
            <person name="Hutchinson M.I."/>
            <person name="Powell A.J."/>
            <person name="Barry K."/>
            <person name="Miller A.N."/>
            <person name="Grigoriev I.V."/>
            <person name="Debuchy R."/>
            <person name="Gladieux P."/>
            <person name="Thoren M.H."/>
            <person name="Johannesson H."/>
        </authorList>
    </citation>
    <scope>NUCLEOTIDE SEQUENCE</scope>
    <source>
        <strain evidence="2">CBS 990.96</strain>
    </source>
</reference>
<dbReference type="Proteomes" id="UP001301958">
    <property type="component" value="Unassembled WGS sequence"/>
</dbReference>
<proteinExistence type="predicted"/>
<accession>A0AAN7GSB7</accession>
<keyword evidence="3" id="KW-1185">Reference proteome</keyword>
<sequence length="232" mass="25823">MDTSAPRRRLSEPFLGLVRPESPAGRPRSMCGLELLLVNLSNWESGFGTGDREDIQLADNDSDKMAETQPAQGNAKNAKQLTTEEAEAHRKALKTAKKERQKIAKAQKASSKAPEPVNNEPEFTWFILNVDEKGALDIDLSDHSKYQEAESSKSEQQARRLIEIRCTKAEARDITQGLNAKSVSAQVVALCDFLEPRTQALMDDPAASRKFTKRVRVILDAIEAMRKEYAPV</sequence>
<dbReference type="EMBL" id="MU865358">
    <property type="protein sequence ID" value="KAK4225826.1"/>
    <property type="molecule type" value="Genomic_DNA"/>
</dbReference>
<evidence type="ECO:0000313" key="3">
    <source>
        <dbReference type="Proteomes" id="UP001301958"/>
    </source>
</evidence>
<feature type="region of interest" description="Disordered" evidence="1">
    <location>
        <begin position="48"/>
        <end position="117"/>
    </location>
</feature>
<feature type="non-terminal residue" evidence="2">
    <location>
        <position position="232"/>
    </location>
</feature>
<gene>
    <name evidence="2" type="ORF">QBC38DRAFT_481896</name>
</gene>